<evidence type="ECO:0000256" key="9">
    <source>
        <dbReference type="ARBA" id="ARBA00023237"/>
    </source>
</evidence>
<dbReference type="Pfam" id="PF21305">
    <property type="entry name" value="type_II_gspD_N0"/>
    <property type="match status" value="1"/>
</dbReference>
<dbReference type="Proteomes" id="UP000050469">
    <property type="component" value="Unassembled WGS sequence"/>
</dbReference>
<dbReference type="Gene3D" id="3.55.50.30">
    <property type="match status" value="1"/>
</dbReference>
<evidence type="ECO:0000313" key="16">
    <source>
        <dbReference type="Proteomes" id="UP000050469"/>
    </source>
</evidence>
<dbReference type="PANTHER" id="PTHR30332:SF25">
    <property type="entry name" value="SECRETIN XPSD"/>
    <property type="match status" value="1"/>
</dbReference>
<dbReference type="GO" id="GO:0009279">
    <property type="term" value="C:cell outer membrane"/>
    <property type="evidence" value="ECO:0007669"/>
    <property type="project" value="UniProtKB-SubCell"/>
</dbReference>
<feature type="domain" description="NolW-like" evidence="13">
    <location>
        <begin position="252"/>
        <end position="310"/>
    </location>
</feature>
<feature type="domain" description="GspD-like N0" evidence="14">
    <location>
        <begin position="156"/>
        <end position="221"/>
    </location>
</feature>
<gene>
    <name evidence="15" type="ORF">ALO53_04952</name>
</gene>
<feature type="domain" description="NolW-like" evidence="13">
    <location>
        <begin position="317"/>
        <end position="382"/>
    </location>
</feature>
<keyword evidence="9" id="KW-0998">Cell outer membrane</keyword>
<accession>A0A0N8RRN3</accession>
<feature type="region of interest" description="Disordered" evidence="11">
    <location>
        <begin position="83"/>
        <end position="126"/>
    </location>
</feature>
<dbReference type="InterPro" id="IPR049371">
    <property type="entry name" value="GspD-like_N0"/>
</dbReference>
<feature type="domain" description="Type II/III secretion system secretin-like" evidence="12">
    <location>
        <begin position="625"/>
        <end position="791"/>
    </location>
</feature>
<evidence type="ECO:0000256" key="7">
    <source>
        <dbReference type="ARBA" id="ARBA00022927"/>
    </source>
</evidence>
<evidence type="ECO:0000259" key="12">
    <source>
        <dbReference type="Pfam" id="PF00263"/>
    </source>
</evidence>
<sequence length="822" mass="87418">MDAGPSGAYPGHLSTRWPYANATPARVASAAAVEYTAYYLNQRFHPVMGTFSGVSAIATLRTPLLCLATAVALGGCASKPDTLDPDNGMLQEALQGTGSQRPPVDPRSERPPVEPPSQQPASSPQRQIIKGNQRFIRQPAAAPAARPAETGDIVFNFTNQPIQAVINSIMGDLLHENYSIAQGVKGDVSFSTSKPVNKQQALSILETLLSWTDNAMIKQGNRYVILPSNQAVAGKLVPEMPVAQPSAGMSARLFPLRYISATEMQKLLKPFARENAFLLVDPARNVLSLAGTPEELSNYQDTIDTFDVDWLKGMSVGVFGLQRASVGELMPELQKMFGPESGMPLAGMVRFLPIEWTNSVVAISSQPEYLREVGEWIHTIDEGGGNEPQMYVYDVRNMKATDLAKYLRQIYGSGAIKEDSAAKVAPGLRTTTLSSLNSNGGSGVGGMSSSNGLGSNGGGMSNGGGFGNSQGMNNSQNSGDSESESDDQSGGESDSASQEGGGANGNSKSLDASTRITAQKSSNQLLVRTRPAQWKEIESAIKRLDNPPLQVQIETRILEVSLTGELDMGVQWYLGRLAGNSGTTGNVTNTAGSQGAIGTGGAALASTDAFFYSFVSNNLQVALRALETNGRTQVLSAPSLVVMNNQQAQIQVGDNIPISQTSINTNTSTNTTLSSVEYVQTGVILDVVPRINPGGLVYMDIQQQVSSADTNSTNNDANGNPRISTRSVATQVAAQSGQTVLLGGLIKQDNAETVNAVPYLGRIPGLRWLFGSTSKSKGRTELIVLITPRVITSSSQARQVTDDYRQQMQLIKPEVSRTSMQN</sequence>
<evidence type="ECO:0000256" key="6">
    <source>
        <dbReference type="ARBA" id="ARBA00022729"/>
    </source>
</evidence>
<comment type="subcellular location">
    <subcellularLocation>
        <location evidence="1 10">Cell outer membrane</location>
    </subcellularLocation>
</comment>
<evidence type="ECO:0000256" key="3">
    <source>
        <dbReference type="ARBA" id="ARBA00022448"/>
    </source>
</evidence>
<evidence type="ECO:0000256" key="4">
    <source>
        <dbReference type="ARBA" id="ARBA00022452"/>
    </source>
</evidence>
<dbReference type="AlphaFoldDB" id="A0A0N8RRN3"/>
<keyword evidence="7" id="KW-0653">Protein transport</keyword>
<evidence type="ECO:0000313" key="15">
    <source>
        <dbReference type="EMBL" id="KPX54471.1"/>
    </source>
</evidence>
<dbReference type="GO" id="GO:0015627">
    <property type="term" value="C:type II protein secretion system complex"/>
    <property type="evidence" value="ECO:0007669"/>
    <property type="project" value="InterPro"/>
</dbReference>
<reference evidence="15 16" key="1">
    <citation type="submission" date="2015-09" db="EMBL/GenBank/DDBJ databases">
        <title>Genome announcement of multiple Pseudomonas syringae strains.</title>
        <authorList>
            <person name="Thakur S."/>
            <person name="Wang P.W."/>
            <person name="Gong Y."/>
            <person name="Weir B.S."/>
            <person name="Guttman D.S."/>
        </authorList>
    </citation>
    <scope>NUCLEOTIDE SEQUENCE [LARGE SCALE GENOMIC DNA]</scope>
    <source>
        <strain evidence="15 16">ICMP7840</strain>
    </source>
</reference>
<keyword evidence="3 10" id="KW-0813">Transport</keyword>
<dbReference type="GO" id="GO:0015628">
    <property type="term" value="P:protein secretion by the type II secretion system"/>
    <property type="evidence" value="ECO:0007669"/>
    <property type="project" value="InterPro"/>
</dbReference>
<dbReference type="InterPro" id="IPR004846">
    <property type="entry name" value="T2SS/T3SS_dom"/>
</dbReference>
<evidence type="ECO:0000259" key="13">
    <source>
        <dbReference type="Pfam" id="PF03958"/>
    </source>
</evidence>
<feature type="region of interest" description="Disordered" evidence="11">
    <location>
        <begin position="433"/>
        <end position="510"/>
    </location>
</feature>
<keyword evidence="8" id="KW-0472">Membrane</keyword>
<name>A0A0N8RRN3_PSEA0</name>
<dbReference type="Pfam" id="PF03958">
    <property type="entry name" value="Secretin_N"/>
    <property type="match status" value="3"/>
</dbReference>
<comment type="caution">
    <text evidence="15">The sequence shown here is derived from an EMBL/GenBank/DDBJ whole genome shotgun (WGS) entry which is preliminary data.</text>
</comment>
<organism evidence="15 16">
    <name type="scientific">Pseudomonas amygdali pv. photiniae</name>
    <dbReference type="NCBI Taxonomy" id="251724"/>
    <lineage>
        <taxon>Bacteria</taxon>
        <taxon>Pseudomonadati</taxon>
        <taxon>Pseudomonadota</taxon>
        <taxon>Gammaproteobacteria</taxon>
        <taxon>Pseudomonadales</taxon>
        <taxon>Pseudomonadaceae</taxon>
        <taxon>Pseudomonas</taxon>
        <taxon>Pseudomonas amygdali</taxon>
    </lineage>
</organism>
<dbReference type="PANTHER" id="PTHR30332">
    <property type="entry name" value="PROBABLE GENERAL SECRETION PATHWAY PROTEIN D"/>
    <property type="match status" value="1"/>
</dbReference>
<dbReference type="InterPro" id="IPR050810">
    <property type="entry name" value="Bact_Secretion_Sys_Channel"/>
</dbReference>
<comment type="similarity">
    <text evidence="2">Belongs to the bacterial secretin family. GSP D subfamily.</text>
</comment>
<evidence type="ECO:0000259" key="14">
    <source>
        <dbReference type="Pfam" id="PF21305"/>
    </source>
</evidence>
<proteinExistence type="inferred from homology"/>
<feature type="compositionally biased region" description="Low complexity" evidence="11">
    <location>
        <begin position="469"/>
        <end position="480"/>
    </location>
</feature>
<dbReference type="InterPro" id="IPR038591">
    <property type="entry name" value="NolW-like_sf"/>
</dbReference>
<dbReference type="PRINTS" id="PR00811">
    <property type="entry name" value="BCTERIALGSPD"/>
</dbReference>
<evidence type="ECO:0000256" key="11">
    <source>
        <dbReference type="SAM" id="MobiDB-lite"/>
    </source>
</evidence>
<feature type="compositionally biased region" description="Gly residues" evidence="11">
    <location>
        <begin position="454"/>
        <end position="468"/>
    </location>
</feature>
<dbReference type="Pfam" id="PF00263">
    <property type="entry name" value="Secretin"/>
    <property type="match status" value="1"/>
</dbReference>
<dbReference type="InterPro" id="IPR001775">
    <property type="entry name" value="GspD/PilQ"/>
</dbReference>
<keyword evidence="4" id="KW-1134">Transmembrane beta strand</keyword>
<dbReference type="InterPro" id="IPR013356">
    <property type="entry name" value="T2SS_GspD"/>
</dbReference>
<dbReference type="EMBL" id="LJQO01000595">
    <property type="protein sequence ID" value="KPX54471.1"/>
    <property type="molecule type" value="Genomic_DNA"/>
</dbReference>
<dbReference type="NCBIfam" id="TIGR02517">
    <property type="entry name" value="type_II_gspD"/>
    <property type="match status" value="1"/>
</dbReference>
<evidence type="ECO:0000256" key="8">
    <source>
        <dbReference type="ARBA" id="ARBA00023136"/>
    </source>
</evidence>
<dbReference type="PRINTS" id="PR01032">
    <property type="entry name" value="PHAGEIV"/>
</dbReference>
<keyword evidence="5" id="KW-0812">Transmembrane</keyword>
<evidence type="ECO:0000256" key="2">
    <source>
        <dbReference type="ARBA" id="ARBA00006980"/>
    </source>
</evidence>
<evidence type="ECO:0000256" key="1">
    <source>
        <dbReference type="ARBA" id="ARBA00004442"/>
    </source>
</evidence>
<feature type="domain" description="NolW-like" evidence="13">
    <location>
        <begin position="392"/>
        <end position="550"/>
    </location>
</feature>
<protein>
    <submittedName>
        <fullName evidence="15">Proteinral secretion pathway protein D</fullName>
    </submittedName>
</protein>
<dbReference type="PATRIC" id="fig|251724.3.peg.3052"/>
<dbReference type="InterPro" id="IPR005644">
    <property type="entry name" value="NolW-like"/>
</dbReference>
<keyword evidence="6" id="KW-0732">Signal</keyword>
<evidence type="ECO:0000256" key="10">
    <source>
        <dbReference type="RuleBase" id="RU004004"/>
    </source>
</evidence>
<evidence type="ECO:0000256" key="5">
    <source>
        <dbReference type="ARBA" id="ARBA00022692"/>
    </source>
</evidence>
<dbReference type="Gene3D" id="3.30.1370.120">
    <property type="match status" value="3"/>
</dbReference>